<dbReference type="AlphaFoldDB" id="A0A0D6B5R0"/>
<dbReference type="KEGG" id="rsu:NHU_03313"/>
<dbReference type="PATRIC" id="fig|35806.4.peg.3396"/>
<proteinExistence type="predicted"/>
<keyword evidence="1" id="KW-0812">Transmembrane</keyword>
<dbReference type="EMBL" id="AP014800">
    <property type="protein sequence ID" value="BAQ70447.1"/>
    <property type="molecule type" value="Genomic_DNA"/>
</dbReference>
<name>A0A0D6B5R0_RHOSU</name>
<sequence>MLVHPDIGIGEAHLFQYLPDGHTGLGEGQRRASSIDLAVPLGGLHFVMQSKGWQMEPLVYLAAILGLLALRFRSSRGRVAT</sequence>
<organism evidence="2 3">
    <name type="scientific">Rhodovulum sulfidophilum</name>
    <name type="common">Rhodobacter sulfidophilus</name>
    <dbReference type="NCBI Taxonomy" id="35806"/>
    <lineage>
        <taxon>Bacteria</taxon>
        <taxon>Pseudomonadati</taxon>
        <taxon>Pseudomonadota</taxon>
        <taxon>Alphaproteobacteria</taxon>
        <taxon>Rhodobacterales</taxon>
        <taxon>Paracoccaceae</taxon>
        <taxon>Rhodovulum</taxon>
    </lineage>
</organism>
<feature type="transmembrane region" description="Helical" evidence="1">
    <location>
        <begin position="57"/>
        <end position="74"/>
    </location>
</feature>
<reference evidence="2 3" key="1">
    <citation type="submission" date="2015-02" db="EMBL/GenBank/DDBJ databases">
        <title>Genome sequene of Rhodovulum sulfidophilum DSM 2351.</title>
        <authorList>
            <person name="Nagao N."/>
        </authorList>
    </citation>
    <scope>NUCLEOTIDE SEQUENCE [LARGE SCALE GENOMIC DNA]</scope>
    <source>
        <strain evidence="2 3">DSM 2351</strain>
    </source>
</reference>
<evidence type="ECO:0000313" key="3">
    <source>
        <dbReference type="Proteomes" id="UP000064912"/>
    </source>
</evidence>
<evidence type="ECO:0000256" key="1">
    <source>
        <dbReference type="SAM" id="Phobius"/>
    </source>
</evidence>
<keyword evidence="1" id="KW-1133">Transmembrane helix</keyword>
<gene>
    <name evidence="2" type="primary">yedZ</name>
    <name evidence="2" type="ORF">NHU_03313</name>
</gene>
<evidence type="ECO:0000313" key="2">
    <source>
        <dbReference type="EMBL" id="BAQ70447.1"/>
    </source>
</evidence>
<accession>A0A0D6B5R0</accession>
<dbReference type="Proteomes" id="UP000064912">
    <property type="component" value="Chromosome"/>
</dbReference>
<keyword evidence="1" id="KW-0472">Membrane</keyword>
<protein>
    <submittedName>
        <fullName evidence="2">Sulfoxide reductase heme-binding subunit YedZ</fullName>
    </submittedName>
</protein>